<evidence type="ECO:0008006" key="2">
    <source>
        <dbReference type="Google" id="ProtNLM"/>
    </source>
</evidence>
<accession>A0A0F9GCI8</accession>
<comment type="caution">
    <text evidence="1">The sequence shown here is derived from an EMBL/GenBank/DDBJ whole genome shotgun (WGS) entry which is preliminary data.</text>
</comment>
<evidence type="ECO:0000313" key="1">
    <source>
        <dbReference type="EMBL" id="KKL96554.1"/>
    </source>
</evidence>
<feature type="non-terminal residue" evidence="1">
    <location>
        <position position="1"/>
    </location>
</feature>
<reference evidence="1" key="1">
    <citation type="journal article" date="2015" name="Nature">
        <title>Complex archaea that bridge the gap between prokaryotes and eukaryotes.</title>
        <authorList>
            <person name="Spang A."/>
            <person name="Saw J.H."/>
            <person name="Jorgensen S.L."/>
            <person name="Zaremba-Niedzwiedzka K."/>
            <person name="Martijn J."/>
            <person name="Lind A.E."/>
            <person name="van Eijk R."/>
            <person name="Schleper C."/>
            <person name="Guy L."/>
            <person name="Ettema T.J."/>
        </authorList>
    </citation>
    <scope>NUCLEOTIDE SEQUENCE</scope>
</reference>
<gene>
    <name evidence="1" type="ORF">LCGC14_1843300</name>
</gene>
<name>A0A0F9GCI8_9ZZZZ</name>
<protein>
    <recommendedName>
        <fullName evidence="2">MBG domain-containing protein</fullName>
    </recommendedName>
</protein>
<proteinExistence type="predicted"/>
<sequence length="209" mass="23004">STQFLDAAQGNDNAVYTGNLTLDATDVMFGLRDDGSYTFKYEANANNEAATLTTEGVVYFDGNLTTNKEINYQHGSYGDPVTNYTKSTIFVSGKITIKDEILAIGTYPSESVMAFVNEDTGTSTDDDIHIDVTSQNSVIQSFIYTSGWVTIDKQVKIHGSVMTKMLNLNEVPDLEAPDDSVKDNYPYLFPGKDLAFITTSNWREVPVTP</sequence>
<dbReference type="EMBL" id="LAZR01018401">
    <property type="protein sequence ID" value="KKL96554.1"/>
    <property type="molecule type" value="Genomic_DNA"/>
</dbReference>
<dbReference type="AlphaFoldDB" id="A0A0F9GCI8"/>
<organism evidence="1">
    <name type="scientific">marine sediment metagenome</name>
    <dbReference type="NCBI Taxonomy" id="412755"/>
    <lineage>
        <taxon>unclassified sequences</taxon>
        <taxon>metagenomes</taxon>
        <taxon>ecological metagenomes</taxon>
    </lineage>
</organism>